<dbReference type="InterPro" id="IPR057670">
    <property type="entry name" value="SH3_retrovirus"/>
</dbReference>
<dbReference type="PROSITE" id="PS50994">
    <property type="entry name" value="INTEGRASE"/>
    <property type="match status" value="1"/>
</dbReference>
<accession>A0AAV3NVU1</accession>
<dbReference type="Proteomes" id="UP001454036">
    <property type="component" value="Unassembled WGS sequence"/>
</dbReference>
<name>A0AAV3NVU1_LITER</name>
<dbReference type="Pfam" id="PF25597">
    <property type="entry name" value="SH3_retrovirus"/>
    <property type="match status" value="1"/>
</dbReference>
<keyword evidence="1" id="KW-0378">Hydrolase</keyword>
<gene>
    <name evidence="3" type="ORF">LIER_04196</name>
</gene>
<comment type="caution">
    <text evidence="3">The sequence shown here is derived from an EMBL/GenBank/DDBJ whole genome shotgun (WGS) entry which is preliminary data.</text>
</comment>
<dbReference type="SUPFAM" id="SSF53098">
    <property type="entry name" value="Ribonuclease H-like"/>
    <property type="match status" value="1"/>
</dbReference>
<dbReference type="PANTHER" id="PTHR42648">
    <property type="entry name" value="TRANSPOSASE, PUTATIVE-RELATED"/>
    <property type="match status" value="1"/>
</dbReference>
<dbReference type="EMBL" id="BAABME010000528">
    <property type="protein sequence ID" value="GAA0143530.1"/>
    <property type="molecule type" value="Genomic_DNA"/>
</dbReference>
<evidence type="ECO:0000259" key="2">
    <source>
        <dbReference type="PROSITE" id="PS50994"/>
    </source>
</evidence>
<sequence length="607" mass="68321">MVIAWLLHSVDRDIAESVLYCETTEQIWNVILQILLQEEKQREINNPTLISDDATALFTNRNPVVGRGRGNHAYRGRGYPIAGRGVANNNEMRPRNNLYCENCKMAGHSIQRCYKIHGYPPNNRRIAANVGDKSLTAEQFDKLVNMLDKLVNMLNGSSLSDASISGTPNVPLAGEAFCFSVTTSHLWILDSGATDHISPHLTLFDHYERALITIPDGTKIPILHIGSITLAHGIILNNGPLMKEPLELGKRAQGLYIHDTQVLTNVRSTVNKSSDCSRDSIVHVQGNVASITDNLPFAVVHSRGSHDDSTHGPYSTSTYDGYRYFLTIVDDHSKITWTHLLSTKSNAFPVFKAFLMYVQTQFQTSVKVIRSDNALEFCSHNAEQFYKDQEILHQTSCIYTPQQNGVVERKHKHLLEIARALLFQSNLPAQFWGNGLLTATYLINRFPLSSLHHISPYQMFFKVAPSYQHLRSFGCLCFASTCKQGKTKFDYRVHPYIFLGYPFSKKSYKLFDMVTHSVLYSRDVTFHESCFPYHSAHLPTSNVLPTIPSDYPLAIYYPVASNKFIPETPVANDVFSPEHSSPHNSVVSIPSSASPSSWSRIYNMKLT</sequence>
<proteinExistence type="predicted"/>
<dbReference type="Pfam" id="PF00665">
    <property type="entry name" value="rve"/>
    <property type="match status" value="1"/>
</dbReference>
<dbReference type="InterPro" id="IPR001584">
    <property type="entry name" value="Integrase_cat-core"/>
</dbReference>
<keyword evidence="4" id="KW-1185">Reference proteome</keyword>
<reference evidence="3 4" key="1">
    <citation type="submission" date="2024-01" db="EMBL/GenBank/DDBJ databases">
        <title>The complete chloroplast genome sequence of Lithospermum erythrorhizon: insights into the phylogenetic relationship among Boraginaceae species and the maternal lineages of purple gromwells.</title>
        <authorList>
            <person name="Okada T."/>
            <person name="Watanabe K."/>
        </authorList>
    </citation>
    <scope>NUCLEOTIDE SEQUENCE [LARGE SCALE GENOMIC DNA]</scope>
</reference>
<feature type="domain" description="Integrase catalytic" evidence="2">
    <location>
        <begin position="292"/>
        <end position="464"/>
    </location>
</feature>
<evidence type="ECO:0000313" key="4">
    <source>
        <dbReference type="Proteomes" id="UP001454036"/>
    </source>
</evidence>
<dbReference type="GO" id="GO:0008233">
    <property type="term" value="F:peptidase activity"/>
    <property type="evidence" value="ECO:0007669"/>
    <property type="project" value="UniProtKB-KW"/>
</dbReference>
<dbReference type="Pfam" id="PF22936">
    <property type="entry name" value="Pol_BBD"/>
    <property type="match status" value="1"/>
</dbReference>
<dbReference type="GO" id="GO:0003676">
    <property type="term" value="F:nucleic acid binding"/>
    <property type="evidence" value="ECO:0007669"/>
    <property type="project" value="InterPro"/>
</dbReference>
<dbReference type="GO" id="GO:0006508">
    <property type="term" value="P:proteolysis"/>
    <property type="evidence" value="ECO:0007669"/>
    <property type="project" value="UniProtKB-KW"/>
</dbReference>
<dbReference type="InterPro" id="IPR054722">
    <property type="entry name" value="PolX-like_BBD"/>
</dbReference>
<evidence type="ECO:0000313" key="3">
    <source>
        <dbReference type="EMBL" id="GAA0143530.1"/>
    </source>
</evidence>
<dbReference type="PANTHER" id="PTHR42648:SF31">
    <property type="entry name" value="RNA-DIRECTED DNA POLYMERASE"/>
    <property type="match status" value="1"/>
</dbReference>
<evidence type="ECO:0000256" key="1">
    <source>
        <dbReference type="ARBA" id="ARBA00022670"/>
    </source>
</evidence>
<dbReference type="GO" id="GO:0015074">
    <property type="term" value="P:DNA integration"/>
    <property type="evidence" value="ECO:0007669"/>
    <property type="project" value="InterPro"/>
</dbReference>
<protein>
    <recommendedName>
        <fullName evidence="2">Integrase catalytic domain-containing protein</fullName>
    </recommendedName>
</protein>
<keyword evidence="1" id="KW-0645">Protease</keyword>
<dbReference type="InterPro" id="IPR036397">
    <property type="entry name" value="RNaseH_sf"/>
</dbReference>
<dbReference type="Gene3D" id="3.30.420.10">
    <property type="entry name" value="Ribonuclease H-like superfamily/Ribonuclease H"/>
    <property type="match status" value="1"/>
</dbReference>
<organism evidence="3 4">
    <name type="scientific">Lithospermum erythrorhizon</name>
    <name type="common">Purple gromwell</name>
    <name type="synonym">Lithospermum officinale var. erythrorhizon</name>
    <dbReference type="NCBI Taxonomy" id="34254"/>
    <lineage>
        <taxon>Eukaryota</taxon>
        <taxon>Viridiplantae</taxon>
        <taxon>Streptophyta</taxon>
        <taxon>Embryophyta</taxon>
        <taxon>Tracheophyta</taxon>
        <taxon>Spermatophyta</taxon>
        <taxon>Magnoliopsida</taxon>
        <taxon>eudicotyledons</taxon>
        <taxon>Gunneridae</taxon>
        <taxon>Pentapetalae</taxon>
        <taxon>asterids</taxon>
        <taxon>lamiids</taxon>
        <taxon>Boraginales</taxon>
        <taxon>Boraginaceae</taxon>
        <taxon>Boraginoideae</taxon>
        <taxon>Lithospermeae</taxon>
        <taxon>Lithospermum</taxon>
    </lineage>
</organism>
<dbReference type="AlphaFoldDB" id="A0AAV3NVU1"/>
<dbReference type="InterPro" id="IPR012337">
    <property type="entry name" value="RNaseH-like_sf"/>
</dbReference>
<dbReference type="InterPro" id="IPR039537">
    <property type="entry name" value="Retrotran_Ty1/copia-like"/>
</dbReference>